<gene>
    <name evidence="2" type="ORF">UFOPK2731_00768</name>
    <name evidence="3" type="ORF">UFOPK3161_00540</name>
    <name evidence="1" type="ORF">UFOPK3962_00654</name>
    <name evidence="4" type="ORF">UFOPK4427_00573</name>
</gene>
<dbReference type="EMBL" id="CAFBRY010000011">
    <property type="protein sequence ID" value="CAB5142404.1"/>
    <property type="molecule type" value="Genomic_DNA"/>
</dbReference>
<evidence type="ECO:0000313" key="2">
    <source>
        <dbReference type="EMBL" id="CAB4730021.1"/>
    </source>
</evidence>
<dbReference type="EMBL" id="CAFABC010000009">
    <property type="protein sequence ID" value="CAB4820868.1"/>
    <property type="molecule type" value="Genomic_DNA"/>
</dbReference>
<proteinExistence type="predicted"/>
<dbReference type="InterPro" id="IPR025629">
    <property type="entry name" value="DUF4287"/>
</dbReference>
<dbReference type="Gene3D" id="3.90.1150.200">
    <property type="match status" value="1"/>
</dbReference>
<organism evidence="3">
    <name type="scientific">freshwater metagenome</name>
    <dbReference type="NCBI Taxonomy" id="449393"/>
    <lineage>
        <taxon>unclassified sequences</taxon>
        <taxon>metagenomes</taxon>
        <taxon>ecological metagenomes</taxon>
    </lineage>
</organism>
<evidence type="ECO:0000313" key="1">
    <source>
        <dbReference type="EMBL" id="CAB4336889.1"/>
    </source>
</evidence>
<dbReference type="EMBL" id="CAESAH010000013">
    <property type="protein sequence ID" value="CAB4336889.1"/>
    <property type="molecule type" value="Genomic_DNA"/>
</dbReference>
<accession>A0A6J6ZPE3</accession>
<protein>
    <submittedName>
        <fullName evidence="3">Unannotated protein</fullName>
    </submittedName>
</protein>
<reference evidence="3" key="1">
    <citation type="submission" date="2020-05" db="EMBL/GenBank/DDBJ databases">
        <authorList>
            <person name="Chiriac C."/>
            <person name="Salcher M."/>
            <person name="Ghai R."/>
            <person name="Kavagutti S V."/>
        </authorList>
    </citation>
    <scope>NUCLEOTIDE SEQUENCE</scope>
</reference>
<name>A0A6J6ZPE3_9ZZZZ</name>
<evidence type="ECO:0000313" key="4">
    <source>
        <dbReference type="EMBL" id="CAB5142404.1"/>
    </source>
</evidence>
<evidence type="ECO:0000313" key="3">
    <source>
        <dbReference type="EMBL" id="CAB4820868.1"/>
    </source>
</evidence>
<sequence length="197" mass="22326">MPVAVRNTRYYLGMALKDHSREAHFPLIEKKYGHKMSYWFSVMKDLADEKYPAQIAYLRENHGFSQAHANALVMYSRGSTSTRKYETPAAYYKTIGKDQAKVMRTIFKTIATKYPKAELVIAWNQPMMKIGTDYVFGATAATKHILLSPWSADVIAEFAPKMADLVVKKKTIGVPNDWAVDTKLILALVKARLAECK</sequence>
<dbReference type="EMBL" id="CAEZYO010000018">
    <property type="protein sequence ID" value="CAB4730021.1"/>
    <property type="molecule type" value="Genomic_DNA"/>
</dbReference>
<dbReference type="AlphaFoldDB" id="A0A6J6ZPE3"/>
<dbReference type="Pfam" id="PF14117">
    <property type="entry name" value="DUF4287"/>
    <property type="match status" value="1"/>
</dbReference>
<dbReference type="SUPFAM" id="SSF159888">
    <property type="entry name" value="YdhG-like"/>
    <property type="match status" value="1"/>
</dbReference>